<dbReference type="WBParaSite" id="JU765_v2.g262.t1">
    <property type="protein sequence ID" value="JU765_v2.g262.t1"/>
    <property type="gene ID" value="JU765_v2.g262"/>
</dbReference>
<dbReference type="Proteomes" id="UP000887576">
    <property type="component" value="Unplaced"/>
</dbReference>
<proteinExistence type="predicted"/>
<accession>A0AC34R267</accession>
<organism evidence="1 2">
    <name type="scientific">Panagrolaimus sp. JU765</name>
    <dbReference type="NCBI Taxonomy" id="591449"/>
    <lineage>
        <taxon>Eukaryota</taxon>
        <taxon>Metazoa</taxon>
        <taxon>Ecdysozoa</taxon>
        <taxon>Nematoda</taxon>
        <taxon>Chromadorea</taxon>
        <taxon>Rhabditida</taxon>
        <taxon>Tylenchina</taxon>
        <taxon>Panagrolaimomorpha</taxon>
        <taxon>Panagrolaimoidea</taxon>
        <taxon>Panagrolaimidae</taxon>
        <taxon>Panagrolaimus</taxon>
    </lineage>
</organism>
<sequence length="247" mass="28302">MPACIYCRPTWGVKEADFKKTSYGMSDTQPKPVEKPKPEVAENGNEPEFLVPDNSKIRTSLPLKQRWTVWFLNNDKNLDWTSRLNEIYTFKMLEDFIAFYDNIRPPSTCIGCDYNLFKEGIQPMWEVPQNKDGGRLVLSVDKSRPDILDTLWAELLFALVGNVFGDDTPSICGAVCNIRAKGSKISLWTTSANDDEANRRIGQTMKALFKKARFEHGEPELPTIRYEDHKDVQDKKSSRIAEKFVIN</sequence>
<evidence type="ECO:0000313" key="1">
    <source>
        <dbReference type="Proteomes" id="UP000887576"/>
    </source>
</evidence>
<name>A0AC34R267_9BILA</name>
<evidence type="ECO:0000313" key="2">
    <source>
        <dbReference type="WBParaSite" id="JU765_v2.g262.t1"/>
    </source>
</evidence>
<protein>
    <submittedName>
        <fullName evidence="2">Eukaryotic translation initiation factor 4E</fullName>
    </submittedName>
</protein>
<reference evidence="2" key="1">
    <citation type="submission" date="2022-11" db="UniProtKB">
        <authorList>
            <consortium name="WormBaseParasite"/>
        </authorList>
    </citation>
    <scope>IDENTIFICATION</scope>
</reference>